<sequence>MSHEPEHVATPTADPSAGVGRRRLVTAGTCLVGAAVLAWSLHSEPGSSMFYAATVLLAVVWLGGGLAAGPLPLGEFRGRVPVVLGVGAGAALAVLFVVGALVLRDVSLLSGPVEDVVAYADRGAGLAVLAVTVASGIGEEVFFRGALFAAVPGHPVVVTTLAYVVVTAVTGNVMLTFASLVLGAVVGVERAVTGGVLAPALTHVTWSATMLYALPALFS</sequence>
<evidence type="ECO:0000313" key="3">
    <source>
        <dbReference type="EMBL" id="SFC95488.1"/>
    </source>
</evidence>
<dbReference type="Proteomes" id="UP000198832">
    <property type="component" value="Unassembled WGS sequence"/>
</dbReference>
<dbReference type="GO" id="GO:0004175">
    <property type="term" value="F:endopeptidase activity"/>
    <property type="evidence" value="ECO:0007669"/>
    <property type="project" value="UniProtKB-ARBA"/>
</dbReference>
<name>A0A1I1NJ32_9ACTN</name>
<dbReference type="Pfam" id="PF02517">
    <property type="entry name" value="Rce1-like"/>
    <property type="match status" value="1"/>
</dbReference>
<feature type="transmembrane region" description="Helical" evidence="1">
    <location>
        <begin position="24"/>
        <end position="42"/>
    </location>
</feature>
<accession>A0A1I1NJ32</accession>
<dbReference type="RefSeq" id="WP_091126322.1">
    <property type="nucleotide sequence ID" value="NZ_FOLB01000016.1"/>
</dbReference>
<keyword evidence="1" id="KW-0812">Transmembrane</keyword>
<protein>
    <recommendedName>
        <fullName evidence="2">CAAX prenyl protease 2/Lysostaphin resistance protein A-like domain-containing protein</fullName>
    </recommendedName>
</protein>
<dbReference type="GO" id="GO:0080120">
    <property type="term" value="P:CAAX-box protein maturation"/>
    <property type="evidence" value="ECO:0007669"/>
    <property type="project" value="UniProtKB-ARBA"/>
</dbReference>
<dbReference type="AlphaFoldDB" id="A0A1I1NJ32"/>
<dbReference type="InterPro" id="IPR003675">
    <property type="entry name" value="Rce1/LyrA-like_dom"/>
</dbReference>
<keyword evidence="1" id="KW-1133">Transmembrane helix</keyword>
<feature type="transmembrane region" description="Helical" evidence="1">
    <location>
        <begin position="48"/>
        <end position="68"/>
    </location>
</feature>
<proteinExistence type="predicted"/>
<organism evidence="3 4">
    <name type="scientific">Nocardioides terrae</name>
    <dbReference type="NCBI Taxonomy" id="574651"/>
    <lineage>
        <taxon>Bacteria</taxon>
        <taxon>Bacillati</taxon>
        <taxon>Actinomycetota</taxon>
        <taxon>Actinomycetes</taxon>
        <taxon>Propionibacteriales</taxon>
        <taxon>Nocardioidaceae</taxon>
        <taxon>Nocardioides</taxon>
    </lineage>
</organism>
<feature type="transmembrane region" description="Helical" evidence="1">
    <location>
        <begin position="200"/>
        <end position="218"/>
    </location>
</feature>
<dbReference type="EMBL" id="FOLB01000016">
    <property type="protein sequence ID" value="SFC95488.1"/>
    <property type="molecule type" value="Genomic_DNA"/>
</dbReference>
<dbReference type="OrthoDB" id="4407663at2"/>
<feature type="transmembrane region" description="Helical" evidence="1">
    <location>
        <begin position="155"/>
        <end position="188"/>
    </location>
</feature>
<evidence type="ECO:0000259" key="2">
    <source>
        <dbReference type="Pfam" id="PF02517"/>
    </source>
</evidence>
<evidence type="ECO:0000256" key="1">
    <source>
        <dbReference type="SAM" id="Phobius"/>
    </source>
</evidence>
<evidence type="ECO:0000313" key="4">
    <source>
        <dbReference type="Proteomes" id="UP000198832"/>
    </source>
</evidence>
<keyword evidence="4" id="KW-1185">Reference proteome</keyword>
<feature type="domain" description="CAAX prenyl protease 2/Lysostaphin resistance protein A-like" evidence="2">
    <location>
        <begin position="126"/>
        <end position="208"/>
    </location>
</feature>
<feature type="transmembrane region" description="Helical" evidence="1">
    <location>
        <begin position="80"/>
        <end position="103"/>
    </location>
</feature>
<keyword evidence="1" id="KW-0472">Membrane</keyword>
<dbReference type="STRING" id="574651.SAMN04487968_11632"/>
<reference evidence="3 4" key="1">
    <citation type="submission" date="2016-10" db="EMBL/GenBank/DDBJ databases">
        <authorList>
            <person name="de Groot N.N."/>
        </authorList>
    </citation>
    <scope>NUCLEOTIDE SEQUENCE [LARGE SCALE GENOMIC DNA]</scope>
    <source>
        <strain evidence="3 4">CGMCC 1.7056</strain>
    </source>
</reference>
<gene>
    <name evidence="3" type="ORF">SAMN04487968_11632</name>
</gene>